<evidence type="ECO:0000256" key="1">
    <source>
        <dbReference type="SAM" id="MobiDB-lite"/>
    </source>
</evidence>
<dbReference type="AlphaFoldDB" id="A0AAD6VMH4"/>
<dbReference type="EMBL" id="JARJCW010000027">
    <property type="protein sequence ID" value="KAJ7210926.1"/>
    <property type="molecule type" value="Genomic_DNA"/>
</dbReference>
<gene>
    <name evidence="2" type="ORF">GGX14DRAFT_363066</name>
</gene>
<dbReference type="Proteomes" id="UP001219525">
    <property type="component" value="Unassembled WGS sequence"/>
</dbReference>
<comment type="caution">
    <text evidence="2">The sequence shown here is derived from an EMBL/GenBank/DDBJ whole genome shotgun (WGS) entry which is preliminary data.</text>
</comment>
<feature type="region of interest" description="Disordered" evidence="1">
    <location>
        <begin position="924"/>
        <end position="950"/>
    </location>
</feature>
<name>A0AAD6VMH4_9AGAR</name>
<feature type="compositionally biased region" description="Basic and acidic residues" evidence="1">
    <location>
        <begin position="983"/>
        <end position="993"/>
    </location>
</feature>
<keyword evidence="3" id="KW-1185">Reference proteome</keyword>
<feature type="compositionally biased region" description="Basic residues" evidence="1">
    <location>
        <begin position="924"/>
        <end position="934"/>
    </location>
</feature>
<feature type="region of interest" description="Disordered" evidence="1">
    <location>
        <begin position="962"/>
        <end position="1039"/>
    </location>
</feature>
<feature type="compositionally biased region" description="Acidic residues" evidence="1">
    <location>
        <begin position="1002"/>
        <end position="1014"/>
    </location>
</feature>
<dbReference type="PANTHER" id="PTHR31912:SF34">
    <property type="entry name" value="NOTOCHORD-RELATED PROTEIN"/>
    <property type="match status" value="1"/>
</dbReference>
<protein>
    <submittedName>
        <fullName evidence="2">Uncharacterized protein</fullName>
    </submittedName>
</protein>
<evidence type="ECO:0000313" key="3">
    <source>
        <dbReference type="Proteomes" id="UP001219525"/>
    </source>
</evidence>
<evidence type="ECO:0000313" key="2">
    <source>
        <dbReference type="EMBL" id="KAJ7210926.1"/>
    </source>
</evidence>
<feature type="compositionally biased region" description="Basic residues" evidence="1">
    <location>
        <begin position="1025"/>
        <end position="1039"/>
    </location>
</feature>
<sequence>MLLNILDNLPRARFTGAQLSLVIHFAKSLGAPNVPSLKGLRRIQKDLQIRCGHEPVKIDSAMGNVFYLNDLRESIARDFSNPLVAPHMQLYPEEVNGGISENWQSERWQEYTPEPMFSNGYKHFWIEEVAQMRDGRLIIPHTWIKRHSVLTTDAHIVTRTSDGHWNMTDEEVTIDAHELQNDFKDVTAQFGQRLVWTETSKPPEMPNKMRDLVGDDEDLFVVMVSPWSDDVSGNKSKQYNKHMNVYAQNGCLPGRLLQQEFHMHYVSTSPHASSAEQFAALRDHIKETESSPIQAYDATTQRPCRIILHAPGLPADNPQQSEEASHMGGNANHPCRKCHWGGTQKEKESAHLYHDCHFPGIARNATEIRQELQMQLDLAAEGKMKDIEKRQTASGTKDKITQYWIEKLIQRGAEIRNADPSRSVRDVAQELKMWLTVQPGDKMNPLLDIAGLDPSQDTPVELLHTVLLGVIKYIWHFMNTEKWKDEDRHLLAIRLQSTDLSGLSVPPIRASYMFQYRNNLIGKHFKTLMQTLAFHVDSMASPEELQLIVTAGDLGARLWISVIDDMERHLKQLEIATGNVLDAFDAVDPLRIIVKIKLHLLTHLPTDIRRFGLAIRFSTEIFEAYNAVFRMCSINSNHIAPSRDISQKFASMDRVKHLLSGGYWWNQQSSSWVQAGGAVRQVLVNDPVVQRHLGWVKPEPIIPGAVRVISMRKQPALEWRKTEASKHTWSFGDPPQPNSLWRIGQHVTTVSGDGVPKLGWVFARDVQGQAIFGRVAEILVGKKNIVMLEQFVCGEERHPNLGWPIARRPRGTDITVGNVQTHVVLEASALQFVFSVQHDCRKGKCLPVVIGKQIQERQETTLDRQLIHHTDDDHFIINMAGLHNFVELIRILPKHLTELRYIHADRQQFHIDASTKAMAARTKKRQKTAARRRATAAEKKRQAEEAGAAAFRAEKAAAEAEAAVVEDRDIEPSATDDEIEASDTERGGRRSDRSGCGTWDAAESEEEDIGSEDDYVPRGGQGGLKAKKHVRKKRKRNAE</sequence>
<proteinExistence type="predicted"/>
<organism evidence="2 3">
    <name type="scientific">Mycena pura</name>
    <dbReference type="NCBI Taxonomy" id="153505"/>
    <lineage>
        <taxon>Eukaryota</taxon>
        <taxon>Fungi</taxon>
        <taxon>Dikarya</taxon>
        <taxon>Basidiomycota</taxon>
        <taxon>Agaricomycotina</taxon>
        <taxon>Agaricomycetes</taxon>
        <taxon>Agaricomycetidae</taxon>
        <taxon>Agaricales</taxon>
        <taxon>Marasmiineae</taxon>
        <taxon>Mycenaceae</taxon>
        <taxon>Mycena</taxon>
    </lineage>
</organism>
<reference evidence="2" key="1">
    <citation type="submission" date="2023-03" db="EMBL/GenBank/DDBJ databases">
        <title>Massive genome expansion in bonnet fungi (Mycena s.s.) driven by repeated elements and novel gene families across ecological guilds.</title>
        <authorList>
            <consortium name="Lawrence Berkeley National Laboratory"/>
            <person name="Harder C.B."/>
            <person name="Miyauchi S."/>
            <person name="Viragh M."/>
            <person name="Kuo A."/>
            <person name="Thoen E."/>
            <person name="Andreopoulos B."/>
            <person name="Lu D."/>
            <person name="Skrede I."/>
            <person name="Drula E."/>
            <person name="Henrissat B."/>
            <person name="Morin E."/>
            <person name="Kohler A."/>
            <person name="Barry K."/>
            <person name="LaButti K."/>
            <person name="Morin E."/>
            <person name="Salamov A."/>
            <person name="Lipzen A."/>
            <person name="Mereny Z."/>
            <person name="Hegedus B."/>
            <person name="Baldrian P."/>
            <person name="Stursova M."/>
            <person name="Weitz H."/>
            <person name="Taylor A."/>
            <person name="Grigoriev I.V."/>
            <person name="Nagy L.G."/>
            <person name="Martin F."/>
            <person name="Kauserud H."/>
        </authorList>
    </citation>
    <scope>NUCLEOTIDE SEQUENCE</scope>
    <source>
        <strain evidence="2">9144</strain>
    </source>
</reference>
<feature type="compositionally biased region" description="Basic and acidic residues" evidence="1">
    <location>
        <begin position="935"/>
        <end position="944"/>
    </location>
</feature>
<dbReference type="PANTHER" id="PTHR31912">
    <property type="entry name" value="IP13529P"/>
    <property type="match status" value="1"/>
</dbReference>
<accession>A0AAD6VMH4</accession>